<keyword evidence="4" id="KW-0676">Redox-active center</keyword>
<dbReference type="InterPro" id="IPR001853">
    <property type="entry name" value="DSBA-like_thioredoxin_dom"/>
</dbReference>
<evidence type="ECO:0000256" key="4">
    <source>
        <dbReference type="ARBA" id="ARBA00023284"/>
    </source>
</evidence>
<dbReference type="Gene3D" id="3.40.30.10">
    <property type="entry name" value="Glutaredoxin"/>
    <property type="match status" value="1"/>
</dbReference>
<evidence type="ECO:0000313" key="7">
    <source>
        <dbReference type="Proteomes" id="UP001596417"/>
    </source>
</evidence>
<evidence type="ECO:0000259" key="5">
    <source>
        <dbReference type="Pfam" id="PF01323"/>
    </source>
</evidence>
<keyword evidence="1" id="KW-0732">Signal</keyword>
<organism evidence="6 7">
    <name type="scientific">Halocatena marina</name>
    <dbReference type="NCBI Taxonomy" id="2934937"/>
    <lineage>
        <taxon>Archaea</taxon>
        <taxon>Methanobacteriati</taxon>
        <taxon>Methanobacteriota</taxon>
        <taxon>Stenosarchaea group</taxon>
        <taxon>Halobacteria</taxon>
        <taxon>Halobacteriales</taxon>
        <taxon>Natronomonadaceae</taxon>
        <taxon>Halocatena</taxon>
    </lineage>
</organism>
<keyword evidence="3" id="KW-1015">Disulfide bond</keyword>
<dbReference type="RefSeq" id="WP_390205866.1">
    <property type="nucleotide sequence ID" value="NZ_JBHTAX010000001.1"/>
</dbReference>
<dbReference type="GO" id="GO:0016491">
    <property type="term" value="F:oxidoreductase activity"/>
    <property type="evidence" value="ECO:0007669"/>
    <property type="project" value="UniProtKB-KW"/>
</dbReference>
<dbReference type="InterPro" id="IPR036249">
    <property type="entry name" value="Thioredoxin-like_sf"/>
</dbReference>
<dbReference type="AlphaFoldDB" id="A0ABD5YNF7"/>
<evidence type="ECO:0000256" key="3">
    <source>
        <dbReference type="ARBA" id="ARBA00023157"/>
    </source>
</evidence>
<comment type="caution">
    <text evidence="6">The sequence shown here is derived from an EMBL/GenBank/DDBJ whole genome shotgun (WGS) entry which is preliminary data.</text>
</comment>
<name>A0ABD5YNF7_9EURY</name>
<accession>A0ABD5YNF7</accession>
<dbReference type="PANTHER" id="PTHR13887">
    <property type="entry name" value="GLUTATHIONE S-TRANSFERASE KAPPA"/>
    <property type="match status" value="1"/>
</dbReference>
<sequence length="124" mass="13869">MACGGAAKAVWTTVAGDNPNHYWDWHHAVFKQQGSKGSGWAERSKLLDITERVGIDVNKVKSNIDAHRKQFERQVSNETTAANQASIRGTPAFYIYNRETKKSKTIIGAQPYSQYRSAIRSLAK</sequence>
<evidence type="ECO:0000313" key="6">
    <source>
        <dbReference type="EMBL" id="MFC7190869.1"/>
    </source>
</evidence>
<dbReference type="Pfam" id="PF01323">
    <property type="entry name" value="DSBA"/>
    <property type="match status" value="1"/>
</dbReference>
<dbReference type="SUPFAM" id="SSF52833">
    <property type="entry name" value="Thioredoxin-like"/>
    <property type="match status" value="1"/>
</dbReference>
<gene>
    <name evidence="6" type="ORF">ACFQL7_14210</name>
</gene>
<dbReference type="PANTHER" id="PTHR13887:SF14">
    <property type="entry name" value="DISULFIDE BOND FORMATION PROTEIN D"/>
    <property type="match status" value="1"/>
</dbReference>
<evidence type="ECO:0000256" key="1">
    <source>
        <dbReference type="ARBA" id="ARBA00022729"/>
    </source>
</evidence>
<dbReference type="EMBL" id="JBHTAX010000001">
    <property type="protein sequence ID" value="MFC7190869.1"/>
    <property type="molecule type" value="Genomic_DNA"/>
</dbReference>
<keyword evidence="7" id="KW-1185">Reference proteome</keyword>
<reference evidence="6 7" key="1">
    <citation type="journal article" date="2019" name="Int. J. Syst. Evol. Microbiol.">
        <title>The Global Catalogue of Microorganisms (GCM) 10K type strain sequencing project: providing services to taxonomists for standard genome sequencing and annotation.</title>
        <authorList>
            <consortium name="The Broad Institute Genomics Platform"/>
            <consortium name="The Broad Institute Genome Sequencing Center for Infectious Disease"/>
            <person name="Wu L."/>
            <person name="Ma J."/>
        </authorList>
    </citation>
    <scope>NUCLEOTIDE SEQUENCE [LARGE SCALE GENOMIC DNA]</scope>
    <source>
        <strain evidence="6 7">RDMS1</strain>
    </source>
</reference>
<keyword evidence="2" id="KW-0560">Oxidoreductase</keyword>
<protein>
    <submittedName>
        <fullName evidence="6">DsbA family protein</fullName>
    </submittedName>
</protein>
<dbReference type="Proteomes" id="UP001596417">
    <property type="component" value="Unassembled WGS sequence"/>
</dbReference>
<proteinExistence type="predicted"/>
<feature type="domain" description="DSBA-like thioredoxin" evidence="5">
    <location>
        <begin position="13"/>
        <end position="119"/>
    </location>
</feature>
<evidence type="ECO:0000256" key="2">
    <source>
        <dbReference type="ARBA" id="ARBA00023002"/>
    </source>
</evidence>